<dbReference type="CDD" id="cd07043">
    <property type="entry name" value="STAS_anti-anti-sigma_factors"/>
    <property type="match status" value="1"/>
</dbReference>
<protein>
    <recommendedName>
        <fullName evidence="2">Anti-sigma factor antagonist</fullName>
    </recommendedName>
</protein>
<accession>A0A0X8JJ08</accession>
<evidence type="ECO:0000256" key="1">
    <source>
        <dbReference type="ARBA" id="ARBA00009013"/>
    </source>
</evidence>
<dbReference type="Pfam" id="PF01740">
    <property type="entry name" value="STAS"/>
    <property type="match status" value="1"/>
</dbReference>
<dbReference type="STRING" id="44742.AXF13_05965"/>
<evidence type="ECO:0000313" key="5">
    <source>
        <dbReference type="Proteomes" id="UP000069241"/>
    </source>
</evidence>
<comment type="similarity">
    <text evidence="1 2">Belongs to the anti-sigma-factor antagonist family.</text>
</comment>
<evidence type="ECO:0000259" key="3">
    <source>
        <dbReference type="PROSITE" id="PS50801"/>
    </source>
</evidence>
<dbReference type="InterPro" id="IPR002645">
    <property type="entry name" value="STAS_dom"/>
</dbReference>
<dbReference type="NCBIfam" id="TIGR00377">
    <property type="entry name" value="ant_ant_sig"/>
    <property type="match status" value="1"/>
</dbReference>
<dbReference type="EMBL" id="CP014229">
    <property type="protein sequence ID" value="AMD89694.1"/>
    <property type="molecule type" value="Genomic_DNA"/>
</dbReference>
<evidence type="ECO:0000256" key="2">
    <source>
        <dbReference type="RuleBase" id="RU003749"/>
    </source>
</evidence>
<dbReference type="RefSeq" id="WP_062252035.1">
    <property type="nucleotide sequence ID" value="NZ_CP014229.1"/>
</dbReference>
<dbReference type="Proteomes" id="UP000069241">
    <property type="component" value="Chromosome"/>
</dbReference>
<keyword evidence="5" id="KW-1185">Reference proteome</keyword>
<dbReference type="GO" id="GO:0043856">
    <property type="term" value="F:anti-sigma factor antagonist activity"/>
    <property type="evidence" value="ECO:0007669"/>
    <property type="project" value="InterPro"/>
</dbReference>
<name>A0A0X8JJ08_9BACT</name>
<dbReference type="SUPFAM" id="SSF52091">
    <property type="entry name" value="SpoIIaa-like"/>
    <property type="match status" value="1"/>
</dbReference>
<dbReference type="InterPro" id="IPR003658">
    <property type="entry name" value="Anti-sigma_ant"/>
</dbReference>
<feature type="domain" description="STAS" evidence="3">
    <location>
        <begin position="2"/>
        <end position="117"/>
    </location>
</feature>
<proteinExistence type="inferred from homology"/>
<sequence length="117" mass="12880">MFDLQAELYNKIIILRLTGDILLADVVEFNQQMENHIAAPDIAQVVVDLSRAGQMDNAGLGVLVSISTKLQGRGRRLILLCPAPHVAQLLKDAEVEGFFPTYESEEELKGYVPDAAE</sequence>
<dbReference type="Gene3D" id="3.30.750.24">
    <property type="entry name" value="STAS domain"/>
    <property type="match status" value="1"/>
</dbReference>
<dbReference type="AlphaFoldDB" id="A0A0X8JJ08"/>
<gene>
    <name evidence="4" type="ORF">AXF13_05965</name>
</gene>
<dbReference type="KEGG" id="dfi:AXF13_05965"/>
<dbReference type="InterPro" id="IPR036513">
    <property type="entry name" value="STAS_dom_sf"/>
</dbReference>
<dbReference type="PANTHER" id="PTHR33495">
    <property type="entry name" value="ANTI-SIGMA FACTOR ANTAGONIST TM_1081-RELATED-RELATED"/>
    <property type="match status" value="1"/>
</dbReference>
<organism evidence="4 5">
    <name type="scientific">Desulfovibrio fairfieldensis</name>
    <dbReference type="NCBI Taxonomy" id="44742"/>
    <lineage>
        <taxon>Bacteria</taxon>
        <taxon>Pseudomonadati</taxon>
        <taxon>Thermodesulfobacteriota</taxon>
        <taxon>Desulfovibrionia</taxon>
        <taxon>Desulfovibrionales</taxon>
        <taxon>Desulfovibrionaceae</taxon>
        <taxon>Desulfovibrio</taxon>
    </lineage>
</organism>
<evidence type="ECO:0000313" key="4">
    <source>
        <dbReference type="EMBL" id="AMD89694.1"/>
    </source>
</evidence>
<dbReference type="PANTHER" id="PTHR33495:SF2">
    <property type="entry name" value="ANTI-SIGMA FACTOR ANTAGONIST TM_1081-RELATED"/>
    <property type="match status" value="1"/>
</dbReference>
<dbReference type="PROSITE" id="PS50801">
    <property type="entry name" value="STAS"/>
    <property type="match status" value="1"/>
</dbReference>
<reference evidence="5" key="1">
    <citation type="submission" date="2016-02" db="EMBL/GenBank/DDBJ databases">
        <authorList>
            <person name="Holder M.E."/>
            <person name="Ajami N.J."/>
            <person name="Petrosino J.F."/>
        </authorList>
    </citation>
    <scope>NUCLEOTIDE SEQUENCE [LARGE SCALE GENOMIC DNA]</scope>
    <source>
        <strain evidence="5">CCUG 45958</strain>
    </source>
</reference>